<dbReference type="InterPro" id="IPR011629">
    <property type="entry name" value="CobW-like_C"/>
</dbReference>
<name>A0A7J5DSB6_NOCSI</name>
<feature type="domain" description="CobW C-terminal" evidence="6">
    <location>
        <begin position="233"/>
        <end position="322"/>
    </location>
</feature>
<sequence>MGSVSARVPVTALTGHLGAGKTTLLNHLLHRPGARIGVIVNDFGDINIDAGLVTGQVDEPASIAGGCLCCLEDVSGLDAALEKLSHPRLALDAIVVEASGLAEPGALAQMIAASPVPRIRPGGVVDVVDTVEYFATLDDGGMPPARFAVATLVVLNKCDLLPDDSREETLAAIEARVREVNPAVHVVRTSGARIDPALVHDVAMSEDPPDQLPLGALLRAERTHDHHHDHVPAASASYRVEGPVDPGRVVDLLEDLPAAAYRVKGTLAVASEPGRAKGYVVNVVGRQLHVAALPTTPAGSELVAIGMGLDADAARARLAAALAPATDVDPAGRRRWERLRRLSG</sequence>
<dbReference type="Pfam" id="PF07683">
    <property type="entry name" value="CobW_C"/>
    <property type="match status" value="1"/>
</dbReference>
<organism evidence="7 8">
    <name type="scientific">Nocardioides simplex</name>
    <name type="common">Arthrobacter simplex</name>
    <dbReference type="NCBI Taxonomy" id="2045"/>
    <lineage>
        <taxon>Bacteria</taxon>
        <taxon>Bacillati</taxon>
        <taxon>Actinomycetota</taxon>
        <taxon>Actinomycetes</taxon>
        <taxon>Propionibacteriales</taxon>
        <taxon>Nocardioidaceae</taxon>
        <taxon>Pimelobacter</taxon>
    </lineage>
</organism>
<keyword evidence="3" id="KW-0143">Chaperone</keyword>
<keyword evidence="1" id="KW-0547">Nucleotide-binding</keyword>
<evidence type="ECO:0000256" key="4">
    <source>
        <dbReference type="ARBA" id="ARBA00034320"/>
    </source>
</evidence>
<dbReference type="Proteomes" id="UP000449906">
    <property type="component" value="Unassembled WGS sequence"/>
</dbReference>
<dbReference type="SMART" id="SM00833">
    <property type="entry name" value="CobW_C"/>
    <property type="match status" value="1"/>
</dbReference>
<dbReference type="Pfam" id="PF02492">
    <property type="entry name" value="cobW"/>
    <property type="match status" value="1"/>
</dbReference>
<reference evidence="7 8" key="1">
    <citation type="submission" date="2019-09" db="EMBL/GenBank/DDBJ databases">
        <title>Pimelobacter sp. isolated from Paulinella.</title>
        <authorList>
            <person name="Jeong S.E."/>
        </authorList>
    </citation>
    <scope>NUCLEOTIDE SEQUENCE [LARGE SCALE GENOMIC DNA]</scope>
    <source>
        <strain evidence="7 8">Pch-N</strain>
    </source>
</reference>
<dbReference type="AlphaFoldDB" id="A0A7J5DSB6"/>
<dbReference type="PANTHER" id="PTHR13748:SF62">
    <property type="entry name" value="COBW DOMAIN-CONTAINING PROTEIN"/>
    <property type="match status" value="1"/>
</dbReference>
<evidence type="ECO:0000256" key="5">
    <source>
        <dbReference type="ARBA" id="ARBA00049117"/>
    </source>
</evidence>
<evidence type="ECO:0000256" key="3">
    <source>
        <dbReference type="ARBA" id="ARBA00023186"/>
    </source>
</evidence>
<evidence type="ECO:0000313" key="7">
    <source>
        <dbReference type="EMBL" id="KAB2807878.1"/>
    </source>
</evidence>
<dbReference type="CDD" id="cd03112">
    <property type="entry name" value="CobW-like"/>
    <property type="match status" value="1"/>
</dbReference>
<gene>
    <name evidence="7" type="ORF">F9L07_24675</name>
</gene>
<dbReference type="InterPro" id="IPR036627">
    <property type="entry name" value="CobW-likC_sf"/>
</dbReference>
<comment type="catalytic activity">
    <reaction evidence="5">
        <text>GTP + H2O = GDP + phosphate + H(+)</text>
        <dbReference type="Rhea" id="RHEA:19669"/>
        <dbReference type="ChEBI" id="CHEBI:15377"/>
        <dbReference type="ChEBI" id="CHEBI:15378"/>
        <dbReference type="ChEBI" id="CHEBI:37565"/>
        <dbReference type="ChEBI" id="CHEBI:43474"/>
        <dbReference type="ChEBI" id="CHEBI:58189"/>
    </reaction>
    <physiologicalReaction direction="left-to-right" evidence="5">
        <dbReference type="Rhea" id="RHEA:19670"/>
    </physiologicalReaction>
</comment>
<evidence type="ECO:0000259" key="6">
    <source>
        <dbReference type="SMART" id="SM00833"/>
    </source>
</evidence>
<dbReference type="PANTHER" id="PTHR13748">
    <property type="entry name" value="COBW-RELATED"/>
    <property type="match status" value="1"/>
</dbReference>
<protein>
    <submittedName>
        <fullName evidence="7">GTP-binding protein</fullName>
    </submittedName>
</protein>
<keyword evidence="2" id="KW-0378">Hydrolase</keyword>
<dbReference type="GO" id="GO:0005737">
    <property type="term" value="C:cytoplasm"/>
    <property type="evidence" value="ECO:0007669"/>
    <property type="project" value="TreeGrafter"/>
</dbReference>
<evidence type="ECO:0000256" key="2">
    <source>
        <dbReference type="ARBA" id="ARBA00022801"/>
    </source>
</evidence>
<proteinExistence type="inferred from homology"/>
<dbReference type="Gene3D" id="3.30.1220.10">
    <property type="entry name" value="CobW-like, C-terminal domain"/>
    <property type="match status" value="1"/>
</dbReference>
<accession>A0A7J5DSB6</accession>
<evidence type="ECO:0000256" key="1">
    <source>
        <dbReference type="ARBA" id="ARBA00022741"/>
    </source>
</evidence>
<dbReference type="InterPro" id="IPR027417">
    <property type="entry name" value="P-loop_NTPase"/>
</dbReference>
<dbReference type="SUPFAM" id="SSF90002">
    <property type="entry name" value="Hypothetical protein YjiA, C-terminal domain"/>
    <property type="match status" value="1"/>
</dbReference>
<comment type="caution">
    <text evidence="7">The sequence shown here is derived from an EMBL/GenBank/DDBJ whole genome shotgun (WGS) entry which is preliminary data.</text>
</comment>
<dbReference type="GO" id="GO:0016787">
    <property type="term" value="F:hydrolase activity"/>
    <property type="evidence" value="ECO:0007669"/>
    <property type="project" value="UniProtKB-KW"/>
</dbReference>
<evidence type="ECO:0000313" key="8">
    <source>
        <dbReference type="Proteomes" id="UP000449906"/>
    </source>
</evidence>
<comment type="similarity">
    <text evidence="4">Belongs to the SIMIBI class G3E GTPase family. ZNG1 subfamily.</text>
</comment>
<dbReference type="InterPro" id="IPR051316">
    <property type="entry name" value="Zinc-reg_GTPase_activator"/>
</dbReference>
<dbReference type="SUPFAM" id="SSF52540">
    <property type="entry name" value="P-loop containing nucleoside triphosphate hydrolases"/>
    <property type="match status" value="1"/>
</dbReference>
<dbReference type="Gene3D" id="3.40.50.300">
    <property type="entry name" value="P-loop containing nucleotide triphosphate hydrolases"/>
    <property type="match status" value="1"/>
</dbReference>
<dbReference type="InterPro" id="IPR003495">
    <property type="entry name" value="CobW/HypB/UreG_nucleotide-bd"/>
</dbReference>
<dbReference type="GO" id="GO:0000166">
    <property type="term" value="F:nucleotide binding"/>
    <property type="evidence" value="ECO:0007669"/>
    <property type="project" value="UniProtKB-KW"/>
</dbReference>
<dbReference type="EMBL" id="WBVM01000004">
    <property type="protein sequence ID" value="KAB2807878.1"/>
    <property type="molecule type" value="Genomic_DNA"/>
</dbReference>